<keyword evidence="5 6" id="KW-0472">Membrane</keyword>
<proteinExistence type="inferred from homology"/>
<evidence type="ECO:0000256" key="4">
    <source>
        <dbReference type="ARBA" id="ARBA00022989"/>
    </source>
</evidence>
<dbReference type="CDD" id="cd03404">
    <property type="entry name" value="SPFH_HflK"/>
    <property type="match status" value="1"/>
</dbReference>
<keyword evidence="3 6" id="KW-0812">Transmembrane</keyword>
<feature type="transmembrane region" description="Helical" evidence="6">
    <location>
        <begin position="55"/>
        <end position="75"/>
    </location>
</feature>
<dbReference type="AlphaFoldDB" id="Q5UF76"/>
<dbReference type="PANTHER" id="PTHR43327:SF2">
    <property type="entry name" value="MODULATOR OF FTSH PROTEASE HFLK"/>
    <property type="match status" value="1"/>
</dbReference>
<comment type="subunit">
    <text evidence="6">HflC and HflK may interact to form a multimeric complex.</text>
</comment>
<evidence type="ECO:0000256" key="1">
    <source>
        <dbReference type="ARBA" id="ARBA00004167"/>
    </source>
</evidence>
<evidence type="ECO:0000256" key="7">
    <source>
        <dbReference type="SAM" id="MobiDB-lite"/>
    </source>
</evidence>
<dbReference type="InterPro" id="IPR010201">
    <property type="entry name" value="HflK"/>
</dbReference>
<evidence type="ECO:0000256" key="5">
    <source>
        <dbReference type="ARBA" id="ARBA00023136"/>
    </source>
</evidence>
<dbReference type="GO" id="GO:0016020">
    <property type="term" value="C:membrane"/>
    <property type="evidence" value="ECO:0007669"/>
    <property type="project" value="UniProtKB-SubCell"/>
</dbReference>
<dbReference type="InterPro" id="IPR020980">
    <property type="entry name" value="Membrane_HflK_N"/>
</dbReference>
<evidence type="ECO:0000256" key="6">
    <source>
        <dbReference type="RuleBase" id="RU364113"/>
    </source>
</evidence>
<dbReference type="InterPro" id="IPR001107">
    <property type="entry name" value="Band_7"/>
</dbReference>
<dbReference type="SMART" id="SM00244">
    <property type="entry name" value="PHB"/>
    <property type="match status" value="1"/>
</dbReference>
<sequence>MSWNDQGNNNGSRDPWGRNNNPPPDIDELIKKFRAQINSIFGGGSGSGGGGIKKILPSILIAIVLLYSVFGIYTVDAQEEAVILRFGKYSTTKGPGIHWNPPFIDNRFIVNTEKLFTHTTNSSMLTKDENIVNVEVAVQYKRSNPVFFLLEASAPEDSLAQASEAELRHVVGSATMDSTLTVGREQIAMDVKSRLQTRLDTYKTGIEVVAVSIRESRPPDAVKEAFDDVVKAREDEVRLRNEAETYANEVVPIARGEAKRAVEDAEGYKQKVISEAEGEASRFDQLLVEYSKSPEVTRQRLYLDAVQSVMNSSTKVMIDVKEGNNILYLPLDQIAAASLDPNRRSRDENPSSTTSTTLGSDIQAITDRVIEELRRRQDRR</sequence>
<feature type="compositionally biased region" description="Polar residues" evidence="7">
    <location>
        <begin position="1"/>
        <end position="12"/>
    </location>
</feature>
<comment type="similarity">
    <text evidence="2 6">Belongs to the band 7/mec-2 family. HflK subfamily.</text>
</comment>
<comment type="function">
    <text evidence="6">HflC and HflK could encode or regulate a protease.</text>
</comment>
<keyword evidence="9" id="KW-0378">Hydrolase</keyword>
<dbReference type="SUPFAM" id="SSF117892">
    <property type="entry name" value="Band 7/SPFH domain"/>
    <property type="match status" value="1"/>
</dbReference>
<organism evidence="9">
    <name type="scientific">uncultured proteobacterium RedeBAC7D11</name>
    <dbReference type="NCBI Taxonomy" id="295350"/>
    <lineage>
        <taxon>Bacteria</taxon>
        <taxon>Pseudomonadati</taxon>
        <taxon>Pseudomonadota</taxon>
        <taxon>environmental samples</taxon>
    </lineage>
</organism>
<dbReference type="EMBL" id="AY744396">
    <property type="protein sequence ID" value="AAV34452.1"/>
    <property type="molecule type" value="Genomic_DNA"/>
</dbReference>
<dbReference type="NCBIfam" id="TIGR01933">
    <property type="entry name" value="hflK"/>
    <property type="match status" value="1"/>
</dbReference>
<dbReference type="InterPro" id="IPR001972">
    <property type="entry name" value="Stomatin_HflK_fam"/>
</dbReference>
<comment type="subcellular location">
    <subcellularLocation>
        <location evidence="1">Membrane</location>
        <topology evidence="1">Single-pass membrane protein</topology>
    </subcellularLocation>
</comment>
<accession>Q5UF76</accession>
<keyword evidence="9" id="KW-0645">Protease</keyword>
<protein>
    <recommendedName>
        <fullName evidence="6">Protein HflK</fullName>
    </recommendedName>
</protein>
<dbReference type="InterPro" id="IPR050710">
    <property type="entry name" value="Band7/mec-2_domain"/>
</dbReference>
<evidence type="ECO:0000313" key="9">
    <source>
        <dbReference type="EMBL" id="AAV34452.1"/>
    </source>
</evidence>
<feature type="region of interest" description="Disordered" evidence="7">
    <location>
        <begin position="1"/>
        <end position="25"/>
    </location>
</feature>
<evidence type="ECO:0000256" key="3">
    <source>
        <dbReference type="ARBA" id="ARBA00022692"/>
    </source>
</evidence>
<dbReference type="Pfam" id="PF12221">
    <property type="entry name" value="HflK_N"/>
    <property type="match status" value="1"/>
</dbReference>
<keyword evidence="4 6" id="KW-1133">Transmembrane helix</keyword>
<dbReference type="Pfam" id="PF01145">
    <property type="entry name" value="Band_7"/>
    <property type="match status" value="1"/>
</dbReference>
<dbReference type="GO" id="GO:0006508">
    <property type="term" value="P:proteolysis"/>
    <property type="evidence" value="ECO:0007669"/>
    <property type="project" value="UniProtKB-KW"/>
</dbReference>
<dbReference type="PANTHER" id="PTHR43327">
    <property type="entry name" value="STOMATIN-LIKE PROTEIN 2, MITOCHONDRIAL"/>
    <property type="match status" value="1"/>
</dbReference>
<dbReference type="PRINTS" id="PR00721">
    <property type="entry name" value="STOMATIN"/>
</dbReference>
<name>Q5UF76_9PROT</name>
<evidence type="ECO:0000259" key="8">
    <source>
        <dbReference type="SMART" id="SM00244"/>
    </source>
</evidence>
<reference evidence="9" key="1">
    <citation type="journal article" date="2004" name="Environ. Microbiol.">
        <title>Different SAR86 subgroups harbour divergent proteorhodopsins.</title>
        <authorList>
            <person name="Sabehi G."/>
            <person name="Beja O."/>
            <person name="Suzuki M.T."/>
            <person name="Preston C.M."/>
            <person name="DeLong E.F."/>
        </authorList>
    </citation>
    <scope>NUCLEOTIDE SEQUENCE</scope>
</reference>
<feature type="compositionally biased region" description="Polar residues" evidence="7">
    <location>
        <begin position="350"/>
        <end position="360"/>
    </location>
</feature>
<dbReference type="GO" id="GO:0008233">
    <property type="term" value="F:peptidase activity"/>
    <property type="evidence" value="ECO:0007669"/>
    <property type="project" value="UniProtKB-KW"/>
</dbReference>
<feature type="region of interest" description="Disordered" evidence="7">
    <location>
        <begin position="339"/>
        <end position="361"/>
    </location>
</feature>
<feature type="domain" description="Band 7" evidence="8">
    <location>
        <begin position="70"/>
        <end position="230"/>
    </location>
</feature>
<dbReference type="Gene3D" id="3.30.479.30">
    <property type="entry name" value="Band 7 domain"/>
    <property type="match status" value="1"/>
</dbReference>
<dbReference type="InterPro" id="IPR036013">
    <property type="entry name" value="Band_7/SPFH_dom_sf"/>
</dbReference>
<gene>
    <name evidence="9" type="ORF">Red7D11_10</name>
</gene>
<evidence type="ECO:0000256" key="2">
    <source>
        <dbReference type="ARBA" id="ARBA00006971"/>
    </source>
</evidence>